<dbReference type="SUPFAM" id="SSF47072">
    <property type="entry name" value="Cysteine alpha-hairpin motif"/>
    <property type="match status" value="1"/>
</dbReference>
<keyword evidence="5" id="KW-0496">Mitochondrion</keyword>
<dbReference type="OrthoDB" id="1915887at2759"/>
<dbReference type="Pfam" id="PF05051">
    <property type="entry name" value="COX17"/>
    <property type="match status" value="1"/>
</dbReference>
<dbReference type="Proteomes" id="UP000789390">
    <property type="component" value="Unassembled WGS sequence"/>
</dbReference>
<evidence type="ECO:0000256" key="7">
    <source>
        <dbReference type="ARBA" id="ARBA00023186"/>
    </source>
</evidence>
<keyword evidence="6" id="KW-1015">Disulfide bond</keyword>
<gene>
    <name evidence="9" type="ORF">DGAL_LOCUS10907</name>
</gene>
<dbReference type="InterPro" id="IPR009069">
    <property type="entry name" value="Cys_alpha_HP_mot_SF"/>
</dbReference>
<comment type="caution">
    <text evidence="9">The sequence shown here is derived from an EMBL/GenBank/DDBJ whole genome shotgun (WGS) entry which is preliminary data.</text>
</comment>
<dbReference type="EMBL" id="CAKKLH010000277">
    <property type="protein sequence ID" value="CAH0107587.1"/>
    <property type="molecule type" value="Genomic_DNA"/>
</dbReference>
<comment type="similarity">
    <text evidence="2">Belongs to the COX17 family.</text>
</comment>
<name>A0A8J2WHN4_9CRUS</name>
<keyword evidence="4 8" id="KW-0186">Copper</keyword>
<evidence type="ECO:0000256" key="8">
    <source>
        <dbReference type="PIRSR" id="PIRSR607745-1"/>
    </source>
</evidence>
<evidence type="ECO:0000256" key="2">
    <source>
        <dbReference type="ARBA" id="ARBA00009241"/>
    </source>
</evidence>
<keyword evidence="7" id="KW-0143">Chaperone</keyword>
<protein>
    <submittedName>
        <fullName evidence="9">Uncharacterized protein</fullName>
    </submittedName>
</protein>
<dbReference type="InterPro" id="IPR007745">
    <property type="entry name" value="Cyt_c_oxidase_Cu-chaperone"/>
</dbReference>
<evidence type="ECO:0000256" key="3">
    <source>
        <dbReference type="ARBA" id="ARBA00022723"/>
    </source>
</evidence>
<accession>A0A8J2WHN4</accession>
<evidence type="ECO:0000313" key="10">
    <source>
        <dbReference type="Proteomes" id="UP000789390"/>
    </source>
</evidence>
<reference evidence="9" key="1">
    <citation type="submission" date="2021-11" db="EMBL/GenBank/DDBJ databases">
        <authorList>
            <person name="Schell T."/>
        </authorList>
    </citation>
    <scope>NUCLEOTIDE SEQUENCE</scope>
    <source>
        <strain evidence="9">M5</strain>
    </source>
</reference>
<keyword evidence="3 8" id="KW-0479">Metal-binding</keyword>
<evidence type="ECO:0000256" key="1">
    <source>
        <dbReference type="ARBA" id="ARBA00004569"/>
    </source>
</evidence>
<dbReference type="AlphaFoldDB" id="A0A8J2WHN4"/>
<evidence type="ECO:0000256" key="6">
    <source>
        <dbReference type="ARBA" id="ARBA00023157"/>
    </source>
</evidence>
<organism evidence="9 10">
    <name type="scientific">Daphnia galeata</name>
    <dbReference type="NCBI Taxonomy" id="27404"/>
    <lineage>
        <taxon>Eukaryota</taxon>
        <taxon>Metazoa</taxon>
        <taxon>Ecdysozoa</taxon>
        <taxon>Arthropoda</taxon>
        <taxon>Crustacea</taxon>
        <taxon>Branchiopoda</taxon>
        <taxon>Diplostraca</taxon>
        <taxon>Cladocera</taxon>
        <taxon>Anomopoda</taxon>
        <taxon>Daphniidae</taxon>
        <taxon>Daphnia</taxon>
    </lineage>
</organism>
<proteinExistence type="inferred from homology"/>
<dbReference type="Gene3D" id="1.10.287.1130">
    <property type="entry name" value="CytochromE C oxidase copper chaperone"/>
    <property type="match status" value="1"/>
</dbReference>
<evidence type="ECO:0000256" key="4">
    <source>
        <dbReference type="ARBA" id="ARBA00023008"/>
    </source>
</evidence>
<dbReference type="GO" id="GO:0005507">
    <property type="term" value="F:copper ion binding"/>
    <property type="evidence" value="ECO:0007669"/>
    <property type="project" value="InterPro"/>
</dbReference>
<feature type="binding site" evidence="8">
    <location>
        <position position="54"/>
    </location>
    <ligand>
        <name>Cu cation</name>
        <dbReference type="ChEBI" id="CHEBI:23378"/>
    </ligand>
</feature>
<comment type="subcellular location">
    <subcellularLocation>
        <location evidence="1">Mitochondrion intermembrane space</location>
    </subcellularLocation>
</comment>
<evidence type="ECO:0000256" key="5">
    <source>
        <dbReference type="ARBA" id="ARBA00023128"/>
    </source>
</evidence>
<sequence length="101" mass="11929">MFSLLLLVKNSRYCPKVIEQFSKLEMSDQQNLPIKEEKKEAAVEAEGQKKLKPCCACPETKRARDQCVNIKDKGIYFQEFLHSHWYFIWNSSLEEHCFNLV</sequence>
<feature type="binding site" evidence="8">
    <location>
        <position position="55"/>
    </location>
    <ligand>
        <name>Cu cation</name>
        <dbReference type="ChEBI" id="CHEBI:23378"/>
    </ligand>
</feature>
<keyword evidence="10" id="KW-1185">Reference proteome</keyword>
<evidence type="ECO:0000313" key="9">
    <source>
        <dbReference type="EMBL" id="CAH0107587.1"/>
    </source>
</evidence>
<dbReference type="GO" id="GO:0016531">
    <property type="term" value="F:copper chaperone activity"/>
    <property type="evidence" value="ECO:0007669"/>
    <property type="project" value="InterPro"/>
</dbReference>
<dbReference type="GO" id="GO:0005758">
    <property type="term" value="C:mitochondrial intermembrane space"/>
    <property type="evidence" value="ECO:0007669"/>
    <property type="project" value="UniProtKB-SubCell"/>
</dbReference>